<dbReference type="PANTHER" id="PTHR43085">
    <property type="entry name" value="HEXOKINASE FAMILY MEMBER"/>
    <property type="match status" value="1"/>
</dbReference>
<dbReference type="RefSeq" id="WP_209652282.1">
    <property type="nucleotide sequence ID" value="NZ_JAGJCB010000002.1"/>
</dbReference>
<comment type="similarity">
    <text evidence="1">Belongs to the carbohydrate kinase PfkB family.</text>
</comment>
<dbReference type="PANTHER" id="PTHR43085:SF57">
    <property type="entry name" value="CARBOHYDRATE KINASE PFKB DOMAIN-CONTAINING PROTEIN"/>
    <property type="match status" value="1"/>
</dbReference>
<dbReference type="Gene3D" id="3.40.1190.20">
    <property type="match status" value="1"/>
</dbReference>
<evidence type="ECO:0000256" key="1">
    <source>
        <dbReference type="ARBA" id="ARBA00010688"/>
    </source>
</evidence>
<name>A0ABS4BPX7_9FLAO</name>
<evidence type="ECO:0000313" key="5">
    <source>
        <dbReference type="EMBL" id="MBP0902642.1"/>
    </source>
</evidence>
<protein>
    <submittedName>
        <fullName evidence="5">Carbohydrate kinase</fullName>
    </submittedName>
</protein>
<dbReference type="GO" id="GO:0016301">
    <property type="term" value="F:kinase activity"/>
    <property type="evidence" value="ECO:0007669"/>
    <property type="project" value="UniProtKB-KW"/>
</dbReference>
<proteinExistence type="inferred from homology"/>
<keyword evidence="2" id="KW-0808">Transferase</keyword>
<evidence type="ECO:0000259" key="4">
    <source>
        <dbReference type="Pfam" id="PF00294"/>
    </source>
</evidence>
<gene>
    <name evidence="5" type="ORF">J8H85_02270</name>
</gene>
<dbReference type="EMBL" id="JAGJCB010000002">
    <property type="protein sequence ID" value="MBP0902642.1"/>
    <property type="molecule type" value="Genomic_DNA"/>
</dbReference>
<dbReference type="InterPro" id="IPR050306">
    <property type="entry name" value="PfkB_Carbo_kinase"/>
</dbReference>
<reference evidence="5 6" key="1">
    <citation type="submission" date="2021-04" db="EMBL/GenBank/DDBJ databases">
        <title>Mariniflexile gromovii gen. nov., sp. nov., a gliding bacterium isolated from the sea urchin Strongylocentrotus intermedius.</title>
        <authorList>
            <person name="Ko S."/>
            <person name="Le V."/>
            <person name="Ahn C.-Y."/>
            <person name="Oh H.-M."/>
        </authorList>
    </citation>
    <scope>NUCLEOTIDE SEQUENCE [LARGE SCALE GENOMIC DNA]</scope>
    <source>
        <strain evidence="5 6">KCTC 12570</strain>
    </source>
</reference>
<sequence length="294" mass="32639">MSKITCFGEVLWDVFPTHKKIGGAPLNVANRLQSLDNEVTMISAIGKGENGAKLLNYIKDVGIDSSCIQVHNEYKTGKVKVMLNEKGSASYDIKYPRAWDKIRLTEVNKKAVKSSDAFVFGSLVARDDSSRSTLYGLIELAKYKIFDLNLRPPYYTKDVLFHLMDKADFIKFNDDELFEVCKYMGSKFNSLEQNLMFISEKTNTKQICVTKGSHGAVLLYDNKLYYNSGFLVKVIDTVGAGDSFLGTLISQLLNNVNPQKAIDFACAVGALVAQSEGANPVLSRSDIDAFINPH</sequence>
<dbReference type="InterPro" id="IPR029056">
    <property type="entry name" value="Ribokinase-like"/>
</dbReference>
<organism evidence="5 6">
    <name type="scientific">Mariniflexile gromovii</name>
    <dbReference type="NCBI Taxonomy" id="362523"/>
    <lineage>
        <taxon>Bacteria</taxon>
        <taxon>Pseudomonadati</taxon>
        <taxon>Bacteroidota</taxon>
        <taxon>Flavobacteriia</taxon>
        <taxon>Flavobacteriales</taxon>
        <taxon>Flavobacteriaceae</taxon>
        <taxon>Mariniflexile</taxon>
    </lineage>
</organism>
<keyword evidence="3 5" id="KW-0418">Kinase</keyword>
<dbReference type="InterPro" id="IPR011611">
    <property type="entry name" value="PfkB_dom"/>
</dbReference>
<dbReference type="Proteomes" id="UP000670776">
    <property type="component" value="Unassembled WGS sequence"/>
</dbReference>
<dbReference type="Pfam" id="PF00294">
    <property type="entry name" value="PfkB"/>
    <property type="match status" value="1"/>
</dbReference>
<evidence type="ECO:0000313" key="6">
    <source>
        <dbReference type="Proteomes" id="UP000670776"/>
    </source>
</evidence>
<accession>A0ABS4BPX7</accession>
<dbReference type="CDD" id="cd01167">
    <property type="entry name" value="bac_FRK"/>
    <property type="match status" value="1"/>
</dbReference>
<evidence type="ECO:0000256" key="2">
    <source>
        <dbReference type="ARBA" id="ARBA00022679"/>
    </source>
</evidence>
<keyword evidence="6" id="KW-1185">Reference proteome</keyword>
<feature type="domain" description="Carbohydrate kinase PfkB" evidence="4">
    <location>
        <begin position="9"/>
        <end position="280"/>
    </location>
</feature>
<evidence type="ECO:0000256" key="3">
    <source>
        <dbReference type="ARBA" id="ARBA00022777"/>
    </source>
</evidence>
<dbReference type="SUPFAM" id="SSF53613">
    <property type="entry name" value="Ribokinase-like"/>
    <property type="match status" value="1"/>
</dbReference>
<comment type="caution">
    <text evidence="5">The sequence shown here is derived from an EMBL/GenBank/DDBJ whole genome shotgun (WGS) entry which is preliminary data.</text>
</comment>